<dbReference type="AlphaFoldDB" id="A0A6P8HHH4"/>
<dbReference type="Pfam" id="PF00328">
    <property type="entry name" value="His_Phos_2"/>
    <property type="match status" value="1"/>
</dbReference>
<dbReference type="FunCoup" id="A0A6P8HHH4">
    <property type="interactions" value="707"/>
</dbReference>
<dbReference type="GO" id="GO:0016791">
    <property type="term" value="F:phosphatase activity"/>
    <property type="evidence" value="ECO:0007669"/>
    <property type="project" value="TreeGrafter"/>
</dbReference>
<keyword evidence="2" id="KW-0378">Hydrolase</keyword>
<gene>
    <name evidence="8" type="primary">LOC116291369</name>
</gene>
<dbReference type="InterPro" id="IPR050645">
    <property type="entry name" value="Histidine_acid_phosphatase"/>
</dbReference>
<sequence length="489" mass="55363">MIPSTVVCVRRMVCSYIRITRARFATLTKQQQLLVAIAFIFILLVYFGYFNLSKRIYISVLPVDRRSVQKYCNFPVNSNGAEGSIPGRDGDFQLEMVQVLLRHGDRAPFSKIQGMEIRDLDCSMTPLNDTVKKLFDGYLNVIEDIIVRRMSSKVVPHNLVTRSEICQYDGQLTKKGFQQLFHIGRHFKTAYSKLIENGINNNHVYARSTNTDRTLQSAAALLYGFLGEKSIKKGHIAISISQDRFFRDNDDGTVSPCPAYEKLMERTKQSKEYQSGSAAMEPLMLEMSNLLMAPRESIKNVIGLADACLVHICHGLPSPCTVGGCIPQATAFKLISYADWAFSHNYSQVADMISLPVMSQIASRMVDKASSKTPVKFAIYGGHEISIIPALMSLGIFEQRWIPYASRLIFEFWKKTGVINETKKNQRGYIRVLYNGETVTSNLKFCKKNLFENGELCPLEDFLRWLGGGRIEEPQKSIQQQKSKCMTEQ</sequence>
<reference evidence="8" key="1">
    <citation type="submission" date="2025-08" db="UniProtKB">
        <authorList>
            <consortium name="RefSeq"/>
        </authorList>
    </citation>
    <scope>IDENTIFICATION</scope>
    <source>
        <tissue evidence="8">Tentacle</tissue>
    </source>
</reference>
<keyword evidence="6" id="KW-1133">Transmembrane helix</keyword>
<dbReference type="InterPro" id="IPR033379">
    <property type="entry name" value="Acid_Pase_AS"/>
</dbReference>
<dbReference type="GeneID" id="116291369"/>
<dbReference type="SUPFAM" id="SSF53254">
    <property type="entry name" value="Phosphoglycerate mutase-like"/>
    <property type="match status" value="1"/>
</dbReference>
<accession>A0A6P8HHH4</accession>
<dbReference type="Gene3D" id="3.40.50.1240">
    <property type="entry name" value="Phosphoglycerate mutase-like"/>
    <property type="match status" value="1"/>
</dbReference>
<dbReference type="InterPro" id="IPR029033">
    <property type="entry name" value="His_PPase_superfam"/>
</dbReference>
<dbReference type="RefSeq" id="XP_031554398.1">
    <property type="nucleotide sequence ID" value="XM_031698538.1"/>
</dbReference>
<dbReference type="InterPro" id="IPR000560">
    <property type="entry name" value="His_Pase_clade-2"/>
</dbReference>
<keyword evidence="6" id="KW-0812">Transmembrane</keyword>
<comment type="catalytic activity">
    <reaction evidence="3">
        <text>3-O-[beta-D-GlcA-(1-&gt;3)-beta-D-Gal-(1-&gt;3)-beta-D-Gal-(1-&gt;4)-beta-D-2-O-P-Xyl]-L-seryl-[protein] + H2O = 3-O-(beta-D-GlcA-(1-&gt;3)-beta-D-Gal-(1-&gt;3)-beta-D-Gal-(1-&gt;4)-beta-D-Xyl)-L-seryl-[protein] + phosphate</text>
        <dbReference type="Rhea" id="RHEA:56512"/>
        <dbReference type="Rhea" id="RHEA-COMP:12573"/>
        <dbReference type="Rhea" id="RHEA-COMP:14559"/>
        <dbReference type="ChEBI" id="CHEBI:15377"/>
        <dbReference type="ChEBI" id="CHEBI:43474"/>
        <dbReference type="ChEBI" id="CHEBI:132093"/>
        <dbReference type="ChEBI" id="CHEBI:140495"/>
    </reaction>
</comment>
<evidence type="ECO:0000313" key="8">
    <source>
        <dbReference type="RefSeq" id="XP_031554398.1"/>
    </source>
</evidence>
<keyword evidence="6" id="KW-0472">Membrane</keyword>
<dbReference type="InParanoid" id="A0A6P8HHH4"/>
<proteinExistence type="inferred from homology"/>
<organism evidence="7 8">
    <name type="scientific">Actinia tenebrosa</name>
    <name type="common">Australian red waratah sea anemone</name>
    <dbReference type="NCBI Taxonomy" id="6105"/>
    <lineage>
        <taxon>Eukaryota</taxon>
        <taxon>Metazoa</taxon>
        <taxon>Cnidaria</taxon>
        <taxon>Anthozoa</taxon>
        <taxon>Hexacorallia</taxon>
        <taxon>Actiniaria</taxon>
        <taxon>Actiniidae</taxon>
        <taxon>Actinia</taxon>
    </lineage>
</organism>
<evidence type="ECO:0000256" key="2">
    <source>
        <dbReference type="ARBA" id="ARBA00022801"/>
    </source>
</evidence>
<evidence type="ECO:0000313" key="7">
    <source>
        <dbReference type="Proteomes" id="UP000515163"/>
    </source>
</evidence>
<comment type="similarity">
    <text evidence="1">Belongs to the histidine acid phosphatase family.</text>
</comment>
<dbReference type="Proteomes" id="UP000515163">
    <property type="component" value="Unplaced"/>
</dbReference>
<dbReference type="CDD" id="cd07061">
    <property type="entry name" value="HP_HAP_like"/>
    <property type="match status" value="1"/>
</dbReference>
<protein>
    <recommendedName>
        <fullName evidence="4">2-phosphoxylose phosphatase 1</fullName>
    </recommendedName>
    <alternativeName>
        <fullName evidence="5">Acid phosphatase-like protein 2</fullName>
    </alternativeName>
</protein>
<evidence type="ECO:0000256" key="3">
    <source>
        <dbReference type="ARBA" id="ARBA00036311"/>
    </source>
</evidence>
<evidence type="ECO:0000256" key="6">
    <source>
        <dbReference type="SAM" id="Phobius"/>
    </source>
</evidence>
<evidence type="ECO:0000256" key="1">
    <source>
        <dbReference type="ARBA" id="ARBA00005375"/>
    </source>
</evidence>
<feature type="transmembrane region" description="Helical" evidence="6">
    <location>
        <begin position="33"/>
        <end position="52"/>
    </location>
</feature>
<dbReference type="PROSITE" id="PS00616">
    <property type="entry name" value="HIS_ACID_PHOSPHAT_1"/>
    <property type="match status" value="1"/>
</dbReference>
<name>A0A6P8HHH4_ACTTE</name>
<dbReference type="PANTHER" id="PTHR11567">
    <property type="entry name" value="ACID PHOSPHATASE-RELATED"/>
    <property type="match status" value="1"/>
</dbReference>
<dbReference type="PANTHER" id="PTHR11567:SF110">
    <property type="entry name" value="2-PHOSPHOXYLOSE PHOSPHATASE 1"/>
    <property type="match status" value="1"/>
</dbReference>
<dbReference type="OrthoDB" id="10262962at2759"/>
<keyword evidence="7" id="KW-1185">Reference proteome</keyword>
<dbReference type="KEGG" id="aten:116291369"/>
<evidence type="ECO:0000256" key="5">
    <source>
        <dbReference type="ARBA" id="ARBA00041499"/>
    </source>
</evidence>
<evidence type="ECO:0000256" key="4">
    <source>
        <dbReference type="ARBA" id="ARBA00040357"/>
    </source>
</evidence>